<evidence type="ECO:0000256" key="2">
    <source>
        <dbReference type="ARBA" id="ARBA00001911"/>
    </source>
</evidence>
<dbReference type="InterPro" id="IPR001509">
    <property type="entry name" value="Epimerase_deHydtase"/>
</dbReference>
<evidence type="ECO:0000256" key="10">
    <source>
        <dbReference type="ARBA" id="ARBA00031367"/>
    </source>
</evidence>
<evidence type="ECO:0000313" key="14">
    <source>
        <dbReference type="Proteomes" id="UP000245124"/>
    </source>
</evidence>
<keyword evidence="8" id="KW-0299">Galactose metabolism</keyword>
<protein>
    <recommendedName>
        <fullName evidence="6">UDP-glucose 4-epimerase</fullName>
        <ecNumber evidence="5">5.1.3.2</ecNumber>
    </recommendedName>
    <alternativeName>
        <fullName evidence="11">Galactowaldenase</fullName>
    </alternativeName>
    <alternativeName>
        <fullName evidence="10">UDP-galactose 4-epimerase</fullName>
    </alternativeName>
</protein>
<dbReference type="EMBL" id="BDUD01000001">
    <property type="protein sequence ID" value="GBG22325.1"/>
    <property type="molecule type" value="Genomic_DNA"/>
</dbReference>
<evidence type="ECO:0000256" key="6">
    <source>
        <dbReference type="ARBA" id="ARBA00018569"/>
    </source>
</evidence>
<evidence type="ECO:0000256" key="7">
    <source>
        <dbReference type="ARBA" id="ARBA00023027"/>
    </source>
</evidence>
<evidence type="ECO:0000256" key="9">
    <source>
        <dbReference type="ARBA" id="ARBA00023235"/>
    </source>
</evidence>
<keyword evidence="7" id="KW-0520">NAD</keyword>
<comment type="similarity">
    <text evidence="4">Belongs to the NAD(P)-dependent epimerase/dehydratase family.</text>
</comment>
<feature type="domain" description="NAD-dependent epimerase/dehydratase" evidence="12">
    <location>
        <begin position="3"/>
        <end position="69"/>
    </location>
</feature>
<gene>
    <name evidence="13" type="ORF">NIES4072_60330</name>
</gene>
<dbReference type="CDD" id="cd05265">
    <property type="entry name" value="SDR_a1"/>
    <property type="match status" value="1"/>
</dbReference>
<dbReference type="OrthoDB" id="9809586at2"/>
<name>A0A2R5FVK2_NOSCO</name>
<evidence type="ECO:0000256" key="8">
    <source>
        <dbReference type="ARBA" id="ARBA00023144"/>
    </source>
</evidence>
<accession>A0A2R5FVK2</accession>
<dbReference type="GO" id="GO:0005829">
    <property type="term" value="C:cytosol"/>
    <property type="evidence" value="ECO:0007669"/>
    <property type="project" value="TreeGrafter"/>
</dbReference>
<evidence type="ECO:0000256" key="1">
    <source>
        <dbReference type="ARBA" id="ARBA00000083"/>
    </source>
</evidence>
<dbReference type="GO" id="GO:0006012">
    <property type="term" value="P:galactose metabolic process"/>
    <property type="evidence" value="ECO:0007669"/>
    <property type="project" value="UniProtKB-KW"/>
</dbReference>
<organism evidence="13 14">
    <name type="scientific">Nostoc commune NIES-4072</name>
    <dbReference type="NCBI Taxonomy" id="2005467"/>
    <lineage>
        <taxon>Bacteria</taxon>
        <taxon>Bacillati</taxon>
        <taxon>Cyanobacteriota</taxon>
        <taxon>Cyanophyceae</taxon>
        <taxon>Nostocales</taxon>
        <taxon>Nostocaceae</taxon>
        <taxon>Nostoc</taxon>
    </lineage>
</organism>
<keyword evidence="9" id="KW-0413">Isomerase</keyword>
<evidence type="ECO:0000259" key="12">
    <source>
        <dbReference type="Pfam" id="PF01370"/>
    </source>
</evidence>
<comment type="catalytic activity">
    <reaction evidence="1">
        <text>UDP-alpha-D-glucose = UDP-alpha-D-galactose</text>
        <dbReference type="Rhea" id="RHEA:22168"/>
        <dbReference type="ChEBI" id="CHEBI:58885"/>
        <dbReference type="ChEBI" id="CHEBI:66914"/>
        <dbReference type="EC" id="5.1.3.2"/>
    </reaction>
</comment>
<evidence type="ECO:0000256" key="3">
    <source>
        <dbReference type="ARBA" id="ARBA00004947"/>
    </source>
</evidence>
<comment type="cofactor">
    <cofactor evidence="2">
        <name>NAD(+)</name>
        <dbReference type="ChEBI" id="CHEBI:57540"/>
    </cofactor>
</comment>
<evidence type="ECO:0000313" key="13">
    <source>
        <dbReference type="EMBL" id="GBG22325.1"/>
    </source>
</evidence>
<dbReference type="EC" id="5.1.3.2" evidence="5"/>
<dbReference type="PANTHER" id="PTHR43725">
    <property type="entry name" value="UDP-GLUCOSE 4-EPIMERASE"/>
    <property type="match status" value="1"/>
</dbReference>
<dbReference type="GO" id="GO:0003978">
    <property type="term" value="F:UDP-glucose 4-epimerase activity"/>
    <property type="evidence" value="ECO:0007669"/>
    <property type="project" value="UniProtKB-EC"/>
</dbReference>
<reference evidence="13 14" key="1">
    <citation type="submission" date="2017-06" db="EMBL/GenBank/DDBJ databases">
        <title>Genome sequencing of cyanobaciteial culture collection at National Institute for Environmental Studies (NIES).</title>
        <authorList>
            <person name="Hirose Y."/>
            <person name="Shimura Y."/>
            <person name="Fujisawa T."/>
            <person name="Nakamura Y."/>
            <person name="Kawachi M."/>
        </authorList>
    </citation>
    <scope>NUCLEOTIDE SEQUENCE [LARGE SCALE GENOMIC DNA]</scope>
    <source>
        <strain evidence="13 14">NIES-4072</strain>
    </source>
</reference>
<dbReference type="InterPro" id="IPR036291">
    <property type="entry name" value="NAD(P)-bd_dom_sf"/>
</dbReference>
<dbReference type="SUPFAM" id="SSF51735">
    <property type="entry name" value="NAD(P)-binding Rossmann-fold domains"/>
    <property type="match status" value="1"/>
</dbReference>
<proteinExistence type="inferred from homology"/>
<comment type="caution">
    <text evidence="13">The sequence shown here is derived from an EMBL/GenBank/DDBJ whole genome shotgun (WGS) entry which is preliminary data.</text>
</comment>
<evidence type="ECO:0000256" key="5">
    <source>
        <dbReference type="ARBA" id="ARBA00013189"/>
    </source>
</evidence>
<dbReference type="Pfam" id="PF01370">
    <property type="entry name" value="Epimerase"/>
    <property type="match status" value="2"/>
</dbReference>
<dbReference type="RefSeq" id="WP_109012078.1">
    <property type="nucleotide sequence ID" value="NZ_BDUD01000001.1"/>
</dbReference>
<keyword evidence="14" id="KW-1185">Reference proteome</keyword>
<dbReference type="Proteomes" id="UP000245124">
    <property type="component" value="Unassembled WGS sequence"/>
</dbReference>
<feature type="domain" description="NAD-dependent epimerase/dehydratase" evidence="12">
    <location>
        <begin position="84"/>
        <end position="208"/>
    </location>
</feature>
<evidence type="ECO:0000256" key="11">
    <source>
        <dbReference type="ARBA" id="ARBA00033067"/>
    </source>
</evidence>
<comment type="pathway">
    <text evidence="3">Carbohydrate metabolism; galactose metabolism.</text>
</comment>
<keyword evidence="8" id="KW-0119">Carbohydrate metabolism</keyword>
<sequence>MRILIIGGTRFIGVYLTQLLVEQGHEVVLFNRGNRPAPALEGVGQIIGDRTDATQLKAKLSQENFDVIFDNNGRELIDTQPLAEIFQDRVQHFVYMSSAGVYLKSDQLPHVEGDPVDPKSRHKGKHETEAYLTQLGLPFTSIRPTYIYGPRNYNELEGWFFDRIVRDRPIPIPGNGLHITQFGHVKDLAKALTQVLGNEQAIGQIYNISGDRFVTFDGLARASAVAAGKSPDNVKIVHYDPKKFDFGKRKAFPMRVQHFFASVNKAQTELNWHPEYDLISGLQDSLENDYLANAKDRADVDFSVDEEILEAV</sequence>
<dbReference type="PANTHER" id="PTHR43725:SF47">
    <property type="entry name" value="UDP-GLUCOSE 4-EPIMERASE"/>
    <property type="match status" value="1"/>
</dbReference>
<dbReference type="Gene3D" id="3.40.50.720">
    <property type="entry name" value="NAD(P)-binding Rossmann-like Domain"/>
    <property type="match status" value="1"/>
</dbReference>
<dbReference type="AlphaFoldDB" id="A0A2R5FVK2"/>
<evidence type="ECO:0000256" key="4">
    <source>
        <dbReference type="ARBA" id="ARBA00007637"/>
    </source>
</evidence>